<keyword evidence="7" id="KW-0732">Signal</keyword>
<accession>D6X3J8</accession>
<keyword evidence="5" id="KW-0472">Membrane</keyword>
<keyword evidence="10" id="KW-1185">Reference proteome</keyword>
<dbReference type="GO" id="GO:1902476">
    <property type="term" value="P:chloride transmembrane transport"/>
    <property type="evidence" value="ECO:0000318"/>
    <property type="project" value="GO_Central"/>
</dbReference>
<feature type="signal peptide" evidence="7">
    <location>
        <begin position="1"/>
        <end position="20"/>
    </location>
</feature>
<organism evidence="9 10">
    <name type="scientific">Tribolium castaneum</name>
    <name type="common">Red flour beetle</name>
    <dbReference type="NCBI Taxonomy" id="7070"/>
    <lineage>
        <taxon>Eukaryota</taxon>
        <taxon>Metazoa</taxon>
        <taxon>Ecdysozoa</taxon>
        <taxon>Arthropoda</taxon>
        <taxon>Hexapoda</taxon>
        <taxon>Insecta</taxon>
        <taxon>Pterygota</taxon>
        <taxon>Neoptera</taxon>
        <taxon>Endopterygota</taxon>
        <taxon>Coleoptera</taxon>
        <taxon>Polyphaga</taxon>
        <taxon>Cucujiformia</taxon>
        <taxon>Tenebrionidae</taxon>
        <taxon>Tenebrionidae incertae sedis</taxon>
        <taxon>Tribolium</taxon>
    </lineage>
</organism>
<dbReference type="GO" id="GO:0005254">
    <property type="term" value="F:chloride channel activity"/>
    <property type="evidence" value="ECO:0000318"/>
    <property type="project" value="GO_Central"/>
</dbReference>
<dbReference type="GO" id="GO:0005886">
    <property type="term" value="C:plasma membrane"/>
    <property type="evidence" value="ECO:0000318"/>
    <property type="project" value="GO_Central"/>
</dbReference>
<dbReference type="Pfam" id="PF04547">
    <property type="entry name" value="Anoctamin"/>
    <property type="match status" value="1"/>
</dbReference>
<evidence type="ECO:0000256" key="2">
    <source>
        <dbReference type="ARBA" id="ARBA00009671"/>
    </source>
</evidence>
<comment type="subcellular location">
    <subcellularLocation>
        <location evidence="1 6">Membrane</location>
        <topology evidence="1 6">Multi-pass membrane protein</topology>
    </subcellularLocation>
</comment>
<protein>
    <recommendedName>
        <fullName evidence="6">Anoctamin</fullName>
    </recommendedName>
</protein>
<evidence type="ECO:0000313" key="9">
    <source>
        <dbReference type="EMBL" id="EEZ97395.2"/>
    </source>
</evidence>
<comment type="similarity">
    <text evidence="2 6">Belongs to the anoctamin family.</text>
</comment>
<dbReference type="HOGENOM" id="CLU_006685_4_0_1"/>
<dbReference type="eggNOG" id="KOG2514">
    <property type="taxonomic scope" value="Eukaryota"/>
</dbReference>
<feature type="chain" id="PRO_5007310903" description="Anoctamin" evidence="7">
    <location>
        <begin position="21"/>
        <end position="574"/>
    </location>
</feature>
<dbReference type="Proteomes" id="UP000007266">
    <property type="component" value="Linkage group 10"/>
</dbReference>
<evidence type="ECO:0000259" key="8">
    <source>
        <dbReference type="Pfam" id="PF04547"/>
    </source>
</evidence>
<dbReference type="InterPro" id="IPR007632">
    <property type="entry name" value="Anoctamin"/>
</dbReference>
<evidence type="ECO:0000256" key="1">
    <source>
        <dbReference type="ARBA" id="ARBA00004141"/>
    </source>
</evidence>
<reference evidence="9 10" key="1">
    <citation type="journal article" date="2008" name="Nature">
        <title>The genome of the model beetle and pest Tribolium castaneum.</title>
        <authorList>
            <consortium name="Tribolium Genome Sequencing Consortium"/>
            <person name="Richards S."/>
            <person name="Gibbs R.A."/>
            <person name="Weinstock G.M."/>
            <person name="Brown S.J."/>
            <person name="Denell R."/>
            <person name="Beeman R.W."/>
            <person name="Gibbs R."/>
            <person name="Beeman R.W."/>
            <person name="Brown S.J."/>
            <person name="Bucher G."/>
            <person name="Friedrich M."/>
            <person name="Grimmelikhuijzen C.J."/>
            <person name="Klingler M."/>
            <person name="Lorenzen M."/>
            <person name="Richards S."/>
            <person name="Roth S."/>
            <person name="Schroder R."/>
            <person name="Tautz D."/>
            <person name="Zdobnov E.M."/>
            <person name="Muzny D."/>
            <person name="Gibbs R.A."/>
            <person name="Weinstock G.M."/>
            <person name="Attaway T."/>
            <person name="Bell S."/>
            <person name="Buhay C.J."/>
            <person name="Chandrabose M.N."/>
            <person name="Chavez D."/>
            <person name="Clerk-Blankenburg K.P."/>
            <person name="Cree A."/>
            <person name="Dao M."/>
            <person name="Davis C."/>
            <person name="Chacko J."/>
            <person name="Dinh H."/>
            <person name="Dugan-Rocha S."/>
            <person name="Fowler G."/>
            <person name="Garner T.T."/>
            <person name="Garnes J."/>
            <person name="Gnirke A."/>
            <person name="Hawes A."/>
            <person name="Hernandez J."/>
            <person name="Hines S."/>
            <person name="Holder M."/>
            <person name="Hume J."/>
            <person name="Jhangiani S.N."/>
            <person name="Joshi V."/>
            <person name="Khan Z.M."/>
            <person name="Jackson L."/>
            <person name="Kovar C."/>
            <person name="Kowis A."/>
            <person name="Lee S."/>
            <person name="Lewis L.R."/>
            <person name="Margolis J."/>
            <person name="Morgan M."/>
            <person name="Nazareth L.V."/>
            <person name="Nguyen N."/>
            <person name="Okwuonu G."/>
            <person name="Parker D."/>
            <person name="Richards S."/>
            <person name="Ruiz S.J."/>
            <person name="Santibanez J."/>
            <person name="Savard J."/>
            <person name="Scherer S.E."/>
            <person name="Schneider B."/>
            <person name="Sodergren E."/>
            <person name="Tautz D."/>
            <person name="Vattahil S."/>
            <person name="Villasana D."/>
            <person name="White C.S."/>
            <person name="Wright R."/>
            <person name="Park Y."/>
            <person name="Beeman R.W."/>
            <person name="Lord J."/>
            <person name="Oppert B."/>
            <person name="Lorenzen M."/>
            <person name="Brown S."/>
            <person name="Wang L."/>
            <person name="Savard J."/>
            <person name="Tautz D."/>
            <person name="Richards S."/>
            <person name="Weinstock G."/>
            <person name="Gibbs R.A."/>
            <person name="Liu Y."/>
            <person name="Worley K."/>
            <person name="Weinstock G."/>
            <person name="Elsik C.G."/>
            <person name="Reese J.T."/>
            <person name="Elhaik E."/>
            <person name="Landan G."/>
            <person name="Graur D."/>
            <person name="Arensburger P."/>
            <person name="Atkinson P."/>
            <person name="Beeman R.W."/>
            <person name="Beidler J."/>
            <person name="Brown S.J."/>
            <person name="Demuth J.P."/>
            <person name="Drury D.W."/>
            <person name="Du Y.Z."/>
            <person name="Fujiwara H."/>
            <person name="Lorenzen M."/>
            <person name="Maselli V."/>
            <person name="Osanai M."/>
            <person name="Park Y."/>
            <person name="Robertson H.M."/>
            <person name="Tu Z."/>
            <person name="Wang J.J."/>
            <person name="Wang S."/>
            <person name="Richards S."/>
            <person name="Song H."/>
            <person name="Zhang L."/>
            <person name="Sodergren E."/>
            <person name="Werner D."/>
            <person name="Stanke M."/>
            <person name="Morgenstern B."/>
            <person name="Solovyev V."/>
            <person name="Kosarev P."/>
            <person name="Brown G."/>
            <person name="Chen H.C."/>
            <person name="Ermolaeva O."/>
            <person name="Hlavina W."/>
            <person name="Kapustin Y."/>
            <person name="Kiryutin B."/>
            <person name="Kitts P."/>
            <person name="Maglott D."/>
            <person name="Pruitt K."/>
            <person name="Sapojnikov V."/>
            <person name="Souvorov A."/>
            <person name="Mackey A.J."/>
            <person name="Waterhouse R.M."/>
            <person name="Wyder S."/>
            <person name="Zdobnov E.M."/>
            <person name="Zdobnov E.M."/>
            <person name="Wyder S."/>
            <person name="Kriventseva E.V."/>
            <person name="Kadowaki T."/>
            <person name="Bork P."/>
            <person name="Aranda M."/>
            <person name="Bao R."/>
            <person name="Beermann A."/>
            <person name="Berns N."/>
            <person name="Bolognesi R."/>
            <person name="Bonneton F."/>
            <person name="Bopp D."/>
            <person name="Brown S.J."/>
            <person name="Bucher G."/>
            <person name="Butts T."/>
            <person name="Chaumot A."/>
            <person name="Denell R.E."/>
            <person name="Ferrier D.E."/>
            <person name="Friedrich M."/>
            <person name="Gordon C.M."/>
            <person name="Jindra M."/>
            <person name="Klingler M."/>
            <person name="Lan Q."/>
            <person name="Lattorff H.M."/>
            <person name="Laudet V."/>
            <person name="von Levetsow C."/>
            <person name="Liu Z."/>
            <person name="Lutz R."/>
            <person name="Lynch J.A."/>
            <person name="da Fonseca R.N."/>
            <person name="Posnien N."/>
            <person name="Reuter R."/>
            <person name="Roth S."/>
            <person name="Savard J."/>
            <person name="Schinko J.B."/>
            <person name="Schmitt C."/>
            <person name="Schoppmeier M."/>
            <person name="Schroder R."/>
            <person name="Shippy T.D."/>
            <person name="Simonnet F."/>
            <person name="Marques-Souza H."/>
            <person name="Tautz D."/>
            <person name="Tomoyasu Y."/>
            <person name="Trauner J."/>
            <person name="Van der Zee M."/>
            <person name="Vervoort M."/>
            <person name="Wittkopp N."/>
            <person name="Wimmer E.A."/>
            <person name="Yang X."/>
            <person name="Jones A.K."/>
            <person name="Sattelle D.B."/>
            <person name="Ebert P.R."/>
            <person name="Nelson D."/>
            <person name="Scott J.G."/>
            <person name="Beeman R.W."/>
            <person name="Muthukrishnan S."/>
            <person name="Kramer K.J."/>
            <person name="Arakane Y."/>
            <person name="Beeman R.W."/>
            <person name="Zhu Q."/>
            <person name="Hogenkamp D."/>
            <person name="Dixit R."/>
            <person name="Oppert B."/>
            <person name="Jiang H."/>
            <person name="Zou Z."/>
            <person name="Marshall J."/>
            <person name="Elpidina E."/>
            <person name="Vinokurov K."/>
            <person name="Oppert C."/>
            <person name="Zou Z."/>
            <person name="Evans J."/>
            <person name="Lu Z."/>
            <person name="Zhao P."/>
            <person name="Sumathipala N."/>
            <person name="Altincicek B."/>
            <person name="Vilcinskas A."/>
            <person name="Williams M."/>
            <person name="Hultmark D."/>
            <person name="Hetru C."/>
            <person name="Jiang H."/>
            <person name="Grimmelikhuijzen C.J."/>
            <person name="Hauser F."/>
            <person name="Cazzamali G."/>
            <person name="Williamson M."/>
            <person name="Park Y."/>
            <person name="Li B."/>
            <person name="Tanaka Y."/>
            <person name="Predel R."/>
            <person name="Neupert S."/>
            <person name="Schachtner J."/>
            <person name="Verleyen P."/>
            <person name="Raible F."/>
            <person name="Bork P."/>
            <person name="Friedrich M."/>
            <person name="Walden K.K."/>
            <person name="Robertson H.M."/>
            <person name="Angeli S."/>
            <person name="Foret S."/>
            <person name="Bucher G."/>
            <person name="Schuetz S."/>
            <person name="Maleszka R."/>
            <person name="Wimmer E.A."/>
            <person name="Beeman R.W."/>
            <person name="Lorenzen M."/>
            <person name="Tomoyasu Y."/>
            <person name="Miller S.C."/>
            <person name="Grossmann D."/>
            <person name="Bucher G."/>
        </authorList>
    </citation>
    <scope>NUCLEOTIDE SEQUENCE [LARGE SCALE GENOMIC DNA]</scope>
    <source>
        <strain evidence="9 10">Georgia GA2</strain>
    </source>
</reference>
<reference evidence="9 10" key="2">
    <citation type="journal article" date="2010" name="Nucleic Acids Res.">
        <title>BeetleBase in 2010: revisions to provide comprehensive genomic information for Tribolium castaneum.</title>
        <authorList>
            <person name="Kim H.S."/>
            <person name="Murphy T."/>
            <person name="Xia J."/>
            <person name="Caragea D."/>
            <person name="Park Y."/>
            <person name="Beeman R.W."/>
            <person name="Lorenzen M.D."/>
            <person name="Butcher S."/>
            <person name="Manak J.R."/>
            <person name="Brown S.J."/>
        </authorList>
    </citation>
    <scope>GENOME REANNOTATION</scope>
    <source>
        <strain evidence="9 10">Georgia GA2</strain>
    </source>
</reference>
<dbReference type="PANTHER" id="PTHR12308">
    <property type="entry name" value="ANOCTAMIN"/>
    <property type="match status" value="1"/>
</dbReference>
<dbReference type="PANTHER" id="PTHR12308:SF84">
    <property type="entry name" value="ANOCTAMIN"/>
    <property type="match status" value="1"/>
</dbReference>
<feature type="domain" description="Anoctamin transmembrane" evidence="8">
    <location>
        <begin position="1"/>
        <end position="536"/>
    </location>
</feature>
<proteinExistence type="inferred from homology"/>
<dbReference type="AlphaFoldDB" id="D6X3J8"/>
<evidence type="ECO:0000256" key="6">
    <source>
        <dbReference type="RuleBase" id="RU280814"/>
    </source>
</evidence>
<evidence type="ECO:0000256" key="5">
    <source>
        <dbReference type="ARBA" id="ARBA00023136"/>
    </source>
</evidence>
<evidence type="ECO:0000256" key="7">
    <source>
        <dbReference type="SAM" id="SignalP"/>
    </source>
</evidence>
<name>D6X3J8_TRICA</name>
<dbReference type="STRING" id="7070.D6X3J8"/>
<dbReference type="EMBL" id="KQ971374">
    <property type="protein sequence ID" value="EEZ97395.2"/>
    <property type="molecule type" value="Genomic_DNA"/>
</dbReference>
<evidence type="ECO:0000256" key="4">
    <source>
        <dbReference type="ARBA" id="ARBA00022989"/>
    </source>
</evidence>
<keyword evidence="4" id="KW-1133">Transmembrane helix</keyword>
<evidence type="ECO:0000256" key="3">
    <source>
        <dbReference type="ARBA" id="ARBA00022692"/>
    </source>
</evidence>
<dbReference type="InterPro" id="IPR049452">
    <property type="entry name" value="Anoctamin_TM"/>
</dbReference>
<sequence>MLIPAAVVGLVCSMISFVQLSFVQKQRTNEICTSDLAICPICRTGDGCVRLPLNSFCTYAKISIVFDNKETVFFAVFMSFWATLFTKLWQRVENTLKIQWNVEFENMDTKLRLEYKEKSTHKTWSYVYERPQPYTPISTKAFYLTISYGACISMIMIVVLFVFGLAIFRVIITDLIQRKWTPSQQVHVFFILILTSACIQVIFVKLFANIYRPISEWLTNLENPSTQSGYDSSVITKRYILAFANNYAPLFYMAFLMDRFYSPDDPPNSFQADRCGPTGCLMPLCIQLCFLMLLKSFVGNILTLIVPKLKPRFQKKGTNNTNRPQWEREFDLRPSKRYLLTKEFMEMIIQYGFVTFFVAAFPLAPLCALINNCLELRLDAYKLVTRHRRPVPRRDSGIGPWNNILTLITHLSVATNAFVLAFTSDFVARIVYRFAKNETLVGYIKGTMSLYDMADYGRTLQAKSLTSNRSSRMCYYKALRYPPDHPKEYQPSDYFYYEAGMRLLCVIVFEHVVMITNGVLAYFIPSVPQNVKEMLHHERTQKFELQMKMKSDVRRRKWRKVEKNKGVEKNATAV</sequence>
<keyword evidence="3" id="KW-0812">Transmembrane</keyword>
<evidence type="ECO:0000313" key="10">
    <source>
        <dbReference type="Proteomes" id="UP000007266"/>
    </source>
</evidence>
<gene>
    <name evidence="9" type="primary">AUGUSTUS-3.0.2_11221</name>
    <name evidence="9" type="ORF">TcasGA2_TC011221</name>
</gene>